<keyword evidence="3" id="KW-0862">Zinc</keyword>
<evidence type="ECO:0000313" key="6">
    <source>
        <dbReference type="EMBL" id="KAK1375694.1"/>
    </source>
</evidence>
<name>A0AAD8MK87_9APIA</name>
<sequence>MAVEARRINMNIFPQQIITNREFVNLNQGNNFDNSFGIMAEDLLPFNQSVIEAKNSMKAESGLTYNNFPSAPRKRSRDSMNELNRVIVPQQHSNIYEFEQNFPIHIQQQQQLEIDQIIAQHSKKIRMEIEERQKQQARILVSAIGERVMKKLREKDEEIHKIAKLNHALQDRVKNLFVENQLWKDLAQSNEATVMSLRCNLEQVLTQVSDDRQFVVPGNLEEAESCCGSSGGDDVEEVNARRRVGNKMCRKCGERESCVLLLPCRHLCLCTVCGTTSQSTCPVCNSSMTATVHVNLSD</sequence>
<proteinExistence type="predicted"/>
<comment type="caution">
    <text evidence="6">The sequence shown here is derived from an EMBL/GenBank/DDBJ whole genome shotgun (WGS) entry which is preliminary data.</text>
</comment>
<evidence type="ECO:0000256" key="2">
    <source>
        <dbReference type="ARBA" id="ARBA00022771"/>
    </source>
</evidence>
<dbReference type="PANTHER" id="PTHR42647:SF55">
    <property type="entry name" value="BOI-RELATED E3 UBIQUITIN-PROTEIN LIGASE 1"/>
    <property type="match status" value="1"/>
</dbReference>
<evidence type="ECO:0000313" key="7">
    <source>
        <dbReference type="Proteomes" id="UP001237642"/>
    </source>
</evidence>
<evidence type="ECO:0000256" key="3">
    <source>
        <dbReference type="ARBA" id="ARBA00022833"/>
    </source>
</evidence>
<dbReference type="AlphaFoldDB" id="A0AAD8MK87"/>
<keyword evidence="2 4" id="KW-0863">Zinc-finger</keyword>
<dbReference type="Gene3D" id="3.30.40.10">
    <property type="entry name" value="Zinc/RING finger domain, C3HC4 (zinc finger)"/>
    <property type="match status" value="1"/>
</dbReference>
<dbReference type="PROSITE" id="PS50089">
    <property type="entry name" value="ZF_RING_2"/>
    <property type="match status" value="1"/>
</dbReference>
<accession>A0AAD8MK87</accession>
<dbReference type="InterPro" id="IPR013083">
    <property type="entry name" value="Znf_RING/FYVE/PHD"/>
</dbReference>
<organism evidence="6 7">
    <name type="scientific">Heracleum sosnowskyi</name>
    <dbReference type="NCBI Taxonomy" id="360622"/>
    <lineage>
        <taxon>Eukaryota</taxon>
        <taxon>Viridiplantae</taxon>
        <taxon>Streptophyta</taxon>
        <taxon>Embryophyta</taxon>
        <taxon>Tracheophyta</taxon>
        <taxon>Spermatophyta</taxon>
        <taxon>Magnoliopsida</taxon>
        <taxon>eudicotyledons</taxon>
        <taxon>Gunneridae</taxon>
        <taxon>Pentapetalae</taxon>
        <taxon>asterids</taxon>
        <taxon>campanulids</taxon>
        <taxon>Apiales</taxon>
        <taxon>Apiaceae</taxon>
        <taxon>Apioideae</taxon>
        <taxon>apioid superclade</taxon>
        <taxon>Tordylieae</taxon>
        <taxon>Tordyliinae</taxon>
        <taxon>Heracleum</taxon>
    </lineage>
</organism>
<dbReference type="GO" id="GO:0043067">
    <property type="term" value="P:regulation of programmed cell death"/>
    <property type="evidence" value="ECO:0007669"/>
    <property type="project" value="TreeGrafter"/>
</dbReference>
<evidence type="ECO:0000256" key="4">
    <source>
        <dbReference type="PROSITE-ProRule" id="PRU00175"/>
    </source>
</evidence>
<dbReference type="Pfam" id="PF13920">
    <property type="entry name" value="zf-C3HC4_3"/>
    <property type="match status" value="1"/>
</dbReference>
<feature type="domain" description="RING-type" evidence="5">
    <location>
        <begin position="249"/>
        <end position="285"/>
    </location>
</feature>
<evidence type="ECO:0000259" key="5">
    <source>
        <dbReference type="PROSITE" id="PS50089"/>
    </source>
</evidence>
<gene>
    <name evidence="6" type="ORF">POM88_031887</name>
</gene>
<dbReference type="Proteomes" id="UP001237642">
    <property type="component" value="Unassembled WGS sequence"/>
</dbReference>
<dbReference type="InterPro" id="IPR001841">
    <property type="entry name" value="Znf_RING"/>
</dbReference>
<dbReference type="GO" id="GO:0004842">
    <property type="term" value="F:ubiquitin-protein transferase activity"/>
    <property type="evidence" value="ECO:0007669"/>
    <property type="project" value="TreeGrafter"/>
</dbReference>
<reference evidence="6" key="2">
    <citation type="submission" date="2023-05" db="EMBL/GenBank/DDBJ databases">
        <authorList>
            <person name="Schelkunov M.I."/>
        </authorList>
    </citation>
    <scope>NUCLEOTIDE SEQUENCE</scope>
    <source>
        <strain evidence="6">Hsosn_3</strain>
        <tissue evidence="6">Leaf</tissue>
    </source>
</reference>
<dbReference type="GO" id="GO:0008270">
    <property type="term" value="F:zinc ion binding"/>
    <property type="evidence" value="ECO:0007669"/>
    <property type="project" value="UniProtKB-KW"/>
</dbReference>
<keyword evidence="7" id="KW-1185">Reference proteome</keyword>
<evidence type="ECO:0000256" key="1">
    <source>
        <dbReference type="ARBA" id="ARBA00022723"/>
    </source>
</evidence>
<dbReference type="EMBL" id="JAUIZM010000007">
    <property type="protein sequence ID" value="KAK1375694.1"/>
    <property type="molecule type" value="Genomic_DNA"/>
</dbReference>
<keyword evidence="1" id="KW-0479">Metal-binding</keyword>
<dbReference type="PANTHER" id="PTHR42647">
    <property type="entry name" value="SBP (S-RIBONUCLEASE BINDING PROTEIN) FAMILY PROTEIN"/>
    <property type="match status" value="1"/>
</dbReference>
<protein>
    <submittedName>
        <fullName evidence="6">E3 ubiquitin-protein ligase BOI</fullName>
    </submittedName>
</protein>
<dbReference type="CDD" id="cd16649">
    <property type="entry name" value="mRING-HC-C3HC5_CGRF1-like"/>
    <property type="match status" value="1"/>
</dbReference>
<reference evidence="6" key="1">
    <citation type="submission" date="2023-02" db="EMBL/GenBank/DDBJ databases">
        <title>Genome of toxic invasive species Heracleum sosnowskyi carries increased number of genes despite the absence of recent whole-genome duplications.</title>
        <authorList>
            <person name="Schelkunov M."/>
            <person name="Shtratnikova V."/>
            <person name="Makarenko M."/>
            <person name="Klepikova A."/>
            <person name="Omelchenko D."/>
            <person name="Novikova G."/>
            <person name="Obukhova E."/>
            <person name="Bogdanov V."/>
            <person name="Penin A."/>
            <person name="Logacheva M."/>
        </authorList>
    </citation>
    <scope>NUCLEOTIDE SEQUENCE</scope>
    <source>
        <strain evidence="6">Hsosn_3</strain>
        <tissue evidence="6">Leaf</tissue>
    </source>
</reference>